<dbReference type="OrthoDB" id="9805337at2"/>
<proteinExistence type="inferred from homology"/>
<dbReference type="Gene3D" id="3.30.9.10">
    <property type="entry name" value="D-Amino Acid Oxidase, subunit A, domain 2"/>
    <property type="match status" value="1"/>
</dbReference>
<keyword evidence="2 4" id="KW-0560">Oxidoreductase</keyword>
<dbReference type="NCBIfam" id="NF001933">
    <property type="entry name" value="PRK00711.1"/>
    <property type="match status" value="1"/>
</dbReference>
<sequence length="421" mass="46006">MKVTVVGGGVIGITTAWYLAEAGHAVTVVDRAPAMADETSHANGGLLHASHAEPWNGPGVFWDLIRWIGRENSPLLVRPRAVPGLIRWGLGFLRYSRRRHHEHSLAVNARLAVHSLERLRALRAETGLRYDDRQEGILKVFNDRTAFESAVQASTLMAEAGVRYQVLDPDQTVALDPAYGDARAQLAGAIYYPEDESGDACLFTRRLAALAAERHGVSLLNDTAVEDWRLEAGRIVAARTNRGEIEADAWVLAAGSYTPLLTRPLGLRVPIYPVKGYSVTLHTPDWEGAPRIPMIDDERKVVMARLGDRIRMAGTAEFAGYDLSLRPARCDNVLNNVLATFPGLRDHIAPETREDWCGLRPMSMDGPPIIGATPVPNLYLNSGTGHLGWTFACGVSHLLAQQLSGEPPALDMAPLALSRFN</sequence>
<dbReference type="HOGENOM" id="CLU_007884_9_2_6"/>
<dbReference type="SUPFAM" id="SSF51905">
    <property type="entry name" value="FAD/NAD(P)-binding domain"/>
    <property type="match status" value="1"/>
</dbReference>
<name>Q0ABL8_ALKEH</name>
<evidence type="ECO:0000259" key="3">
    <source>
        <dbReference type="Pfam" id="PF01266"/>
    </source>
</evidence>
<keyword evidence="5" id="KW-1185">Reference proteome</keyword>
<dbReference type="SUPFAM" id="SSF54373">
    <property type="entry name" value="FAD-linked reductases, C-terminal domain"/>
    <property type="match status" value="1"/>
</dbReference>
<evidence type="ECO:0000256" key="1">
    <source>
        <dbReference type="ARBA" id="ARBA00009410"/>
    </source>
</evidence>
<gene>
    <name evidence="4" type="ordered locus">Mlg_0415</name>
</gene>
<dbReference type="InterPro" id="IPR006076">
    <property type="entry name" value="FAD-dep_OxRdtase"/>
</dbReference>
<protein>
    <submittedName>
        <fullName evidence="4">D-amino acid dehydrogenase small subunit</fullName>
        <ecNumber evidence="4">1.4.99.1</ecNumber>
    </submittedName>
</protein>
<dbReference type="Proteomes" id="UP000001962">
    <property type="component" value="Chromosome"/>
</dbReference>
<dbReference type="PANTHER" id="PTHR13847">
    <property type="entry name" value="SARCOSINE DEHYDROGENASE-RELATED"/>
    <property type="match status" value="1"/>
</dbReference>
<dbReference type="GO" id="GO:0008718">
    <property type="term" value="F:D-amino-acid dehydrogenase activity"/>
    <property type="evidence" value="ECO:0007669"/>
    <property type="project" value="TreeGrafter"/>
</dbReference>
<dbReference type="KEGG" id="aeh:Mlg_0415"/>
<evidence type="ECO:0000313" key="5">
    <source>
        <dbReference type="Proteomes" id="UP000001962"/>
    </source>
</evidence>
<evidence type="ECO:0000313" key="4">
    <source>
        <dbReference type="EMBL" id="ABI55769.1"/>
    </source>
</evidence>
<dbReference type="RefSeq" id="WP_011628165.1">
    <property type="nucleotide sequence ID" value="NC_008340.1"/>
</dbReference>
<dbReference type="eggNOG" id="COG0665">
    <property type="taxonomic scope" value="Bacteria"/>
</dbReference>
<evidence type="ECO:0000256" key="2">
    <source>
        <dbReference type="ARBA" id="ARBA00023002"/>
    </source>
</evidence>
<dbReference type="EMBL" id="CP000453">
    <property type="protein sequence ID" value="ABI55769.1"/>
    <property type="molecule type" value="Genomic_DNA"/>
</dbReference>
<comment type="similarity">
    <text evidence="1">Belongs to the DadA oxidoreductase family.</text>
</comment>
<reference evidence="5" key="1">
    <citation type="submission" date="2006-08" db="EMBL/GenBank/DDBJ databases">
        <title>Complete sequence of Alkalilimnicola ehrilichei MLHE-1.</title>
        <authorList>
            <person name="Copeland A."/>
            <person name="Lucas S."/>
            <person name="Lapidus A."/>
            <person name="Barry K."/>
            <person name="Detter J.C."/>
            <person name="Glavina del Rio T."/>
            <person name="Hammon N."/>
            <person name="Israni S."/>
            <person name="Dalin E."/>
            <person name="Tice H."/>
            <person name="Pitluck S."/>
            <person name="Sims D."/>
            <person name="Brettin T."/>
            <person name="Bruce D."/>
            <person name="Han C."/>
            <person name="Tapia R."/>
            <person name="Gilna P."/>
            <person name="Schmutz J."/>
            <person name="Larimer F."/>
            <person name="Land M."/>
            <person name="Hauser L."/>
            <person name="Kyrpides N."/>
            <person name="Mikhailova N."/>
            <person name="Oremland R.S."/>
            <person name="Hoeft S.E."/>
            <person name="Switzer-Blum J."/>
            <person name="Kulp T."/>
            <person name="King G."/>
            <person name="Tabita R."/>
            <person name="Witte B."/>
            <person name="Santini J.M."/>
            <person name="Basu P."/>
            <person name="Hollibaugh J.T."/>
            <person name="Xie G."/>
            <person name="Stolz J.F."/>
            <person name="Richardson P."/>
        </authorList>
    </citation>
    <scope>NUCLEOTIDE SEQUENCE [LARGE SCALE GENOMIC DNA]</scope>
    <source>
        <strain evidence="5">ATCC BAA-1101 / DSM 17681 / MLHE-1</strain>
    </source>
</reference>
<feature type="domain" description="FAD dependent oxidoreductase" evidence="3">
    <location>
        <begin position="2"/>
        <end position="401"/>
    </location>
</feature>
<dbReference type="Gene3D" id="3.50.50.60">
    <property type="entry name" value="FAD/NAD(P)-binding domain"/>
    <property type="match status" value="2"/>
</dbReference>
<dbReference type="PANTHER" id="PTHR13847:SF280">
    <property type="entry name" value="D-AMINO ACID DEHYDROGENASE"/>
    <property type="match status" value="1"/>
</dbReference>
<dbReference type="Pfam" id="PF01266">
    <property type="entry name" value="DAO"/>
    <property type="match status" value="1"/>
</dbReference>
<dbReference type="EC" id="1.4.99.1" evidence="4"/>
<accession>Q0ABL8</accession>
<dbReference type="AlphaFoldDB" id="Q0ABL8"/>
<dbReference type="GO" id="GO:0055130">
    <property type="term" value="P:D-alanine catabolic process"/>
    <property type="evidence" value="ECO:0007669"/>
    <property type="project" value="TreeGrafter"/>
</dbReference>
<dbReference type="GO" id="GO:0005737">
    <property type="term" value="C:cytoplasm"/>
    <property type="evidence" value="ECO:0007669"/>
    <property type="project" value="TreeGrafter"/>
</dbReference>
<organism evidence="4 5">
    <name type="scientific">Alkalilimnicola ehrlichii (strain ATCC BAA-1101 / DSM 17681 / MLHE-1)</name>
    <dbReference type="NCBI Taxonomy" id="187272"/>
    <lineage>
        <taxon>Bacteria</taxon>
        <taxon>Pseudomonadati</taxon>
        <taxon>Pseudomonadota</taxon>
        <taxon>Gammaproteobacteria</taxon>
        <taxon>Chromatiales</taxon>
        <taxon>Ectothiorhodospiraceae</taxon>
        <taxon>Alkalilimnicola</taxon>
    </lineage>
</organism>
<dbReference type="InterPro" id="IPR036188">
    <property type="entry name" value="FAD/NAD-bd_sf"/>
</dbReference>
<dbReference type="GO" id="GO:0005886">
    <property type="term" value="C:plasma membrane"/>
    <property type="evidence" value="ECO:0007669"/>
    <property type="project" value="TreeGrafter"/>
</dbReference>